<evidence type="ECO:0000313" key="10">
    <source>
        <dbReference type="Proteomes" id="UP000238916"/>
    </source>
</evidence>
<keyword evidence="6 7" id="KW-0472">Membrane</keyword>
<dbReference type="Pfam" id="PF00892">
    <property type="entry name" value="EamA"/>
    <property type="match status" value="2"/>
</dbReference>
<evidence type="ECO:0000256" key="5">
    <source>
        <dbReference type="ARBA" id="ARBA00022989"/>
    </source>
</evidence>
<evidence type="ECO:0000313" key="9">
    <source>
        <dbReference type="EMBL" id="SPF43503.1"/>
    </source>
</evidence>
<dbReference type="InterPro" id="IPR037185">
    <property type="entry name" value="EmrE-like"/>
</dbReference>
<feature type="transmembrane region" description="Helical" evidence="7">
    <location>
        <begin position="45"/>
        <end position="66"/>
    </location>
</feature>
<evidence type="ECO:0000256" key="2">
    <source>
        <dbReference type="ARBA" id="ARBA00007362"/>
    </source>
</evidence>
<dbReference type="PANTHER" id="PTHR32322">
    <property type="entry name" value="INNER MEMBRANE TRANSPORTER"/>
    <property type="match status" value="1"/>
</dbReference>
<proteinExistence type="inferred from homology"/>
<evidence type="ECO:0000256" key="6">
    <source>
        <dbReference type="ARBA" id="ARBA00023136"/>
    </source>
</evidence>
<evidence type="ECO:0000256" key="1">
    <source>
        <dbReference type="ARBA" id="ARBA00004651"/>
    </source>
</evidence>
<feature type="domain" description="EamA" evidence="8">
    <location>
        <begin position="164"/>
        <end position="299"/>
    </location>
</feature>
<sequence length="317" mass="34741">MGEAERGKLMTTKKDFPDWVLWCVILVWGANYVVGKWGMAGFDPLTFTVIRFVGATPILFLLLYALEKNIRIQIRDCFELAILGLVGVTIYQTLFMAAVKYATATNASLMLAVSPVFAAIFAWLAGQEQLTARGRRGSAISFLGVVFVLLFGTNKLAVGWDVLRGDLIGILASCVWGLYPVLAKRMLSKYSALKTTTYSSLFGMIFLLAVGSKGVQALSWSEIPLLAWGSMFFSIVLVTAFGLVVWYHAISRVGANRVMAYMYAVPAVAVITAAIILREQLHLMQAVGAAVIFWGISMIRKDKLVVLANKDLSETAK</sequence>
<dbReference type="InterPro" id="IPR050638">
    <property type="entry name" value="AA-Vitamin_Transporters"/>
</dbReference>
<dbReference type="AlphaFoldDB" id="A0A2U3KUZ5"/>
<accession>A0A2U3KUZ5</accession>
<name>A0A2U3KUZ5_9FIRM</name>
<comment type="similarity">
    <text evidence="2">Belongs to the EamA transporter family.</text>
</comment>
<dbReference type="SUPFAM" id="SSF103481">
    <property type="entry name" value="Multidrug resistance efflux transporter EmrE"/>
    <property type="match status" value="2"/>
</dbReference>
<organism evidence="9 10">
    <name type="scientific">Candidatus Desulfosporosinus infrequens</name>
    <dbReference type="NCBI Taxonomy" id="2043169"/>
    <lineage>
        <taxon>Bacteria</taxon>
        <taxon>Bacillati</taxon>
        <taxon>Bacillota</taxon>
        <taxon>Clostridia</taxon>
        <taxon>Eubacteriales</taxon>
        <taxon>Desulfitobacteriaceae</taxon>
        <taxon>Desulfosporosinus</taxon>
    </lineage>
</organism>
<dbReference type="InterPro" id="IPR000620">
    <property type="entry name" value="EamA_dom"/>
</dbReference>
<evidence type="ECO:0000256" key="7">
    <source>
        <dbReference type="SAM" id="Phobius"/>
    </source>
</evidence>
<keyword evidence="3" id="KW-1003">Cell membrane</keyword>
<feature type="transmembrane region" description="Helical" evidence="7">
    <location>
        <begin position="163"/>
        <end position="183"/>
    </location>
</feature>
<dbReference type="PANTHER" id="PTHR32322:SF18">
    <property type="entry name" value="S-ADENOSYLMETHIONINE_S-ADENOSYLHOMOCYSTEINE TRANSPORTER"/>
    <property type="match status" value="1"/>
</dbReference>
<keyword evidence="4 7" id="KW-0812">Transmembrane</keyword>
<feature type="transmembrane region" description="Helical" evidence="7">
    <location>
        <begin position="258"/>
        <end position="277"/>
    </location>
</feature>
<feature type="transmembrane region" description="Helical" evidence="7">
    <location>
        <begin position="225"/>
        <end position="246"/>
    </location>
</feature>
<dbReference type="GO" id="GO:0005886">
    <property type="term" value="C:plasma membrane"/>
    <property type="evidence" value="ECO:0007669"/>
    <property type="project" value="UniProtKB-SubCell"/>
</dbReference>
<dbReference type="EMBL" id="OMOF01000212">
    <property type="protein sequence ID" value="SPF43503.1"/>
    <property type="molecule type" value="Genomic_DNA"/>
</dbReference>
<gene>
    <name evidence="9" type="ORF">SBF1_290001</name>
</gene>
<feature type="transmembrane region" description="Helical" evidence="7">
    <location>
        <begin position="78"/>
        <end position="101"/>
    </location>
</feature>
<feature type="transmembrane region" description="Helical" evidence="7">
    <location>
        <begin position="107"/>
        <end position="126"/>
    </location>
</feature>
<feature type="transmembrane region" description="Helical" evidence="7">
    <location>
        <begin position="283"/>
        <end position="300"/>
    </location>
</feature>
<evidence type="ECO:0000256" key="3">
    <source>
        <dbReference type="ARBA" id="ARBA00022475"/>
    </source>
</evidence>
<evidence type="ECO:0000256" key="4">
    <source>
        <dbReference type="ARBA" id="ARBA00022692"/>
    </source>
</evidence>
<feature type="transmembrane region" description="Helical" evidence="7">
    <location>
        <begin position="138"/>
        <end position="157"/>
    </location>
</feature>
<protein>
    <recommendedName>
        <fullName evidence="8">EamA domain-containing protein</fullName>
    </recommendedName>
</protein>
<comment type="subcellular location">
    <subcellularLocation>
        <location evidence="1">Cell membrane</location>
        <topology evidence="1">Multi-pass membrane protein</topology>
    </subcellularLocation>
</comment>
<dbReference type="Proteomes" id="UP000238916">
    <property type="component" value="Unassembled WGS sequence"/>
</dbReference>
<feature type="domain" description="EamA" evidence="8">
    <location>
        <begin position="23"/>
        <end position="149"/>
    </location>
</feature>
<feature type="transmembrane region" description="Helical" evidence="7">
    <location>
        <begin position="20"/>
        <end position="39"/>
    </location>
</feature>
<evidence type="ECO:0000259" key="8">
    <source>
        <dbReference type="Pfam" id="PF00892"/>
    </source>
</evidence>
<feature type="transmembrane region" description="Helical" evidence="7">
    <location>
        <begin position="195"/>
        <end position="213"/>
    </location>
</feature>
<reference evidence="10" key="1">
    <citation type="submission" date="2018-02" db="EMBL/GenBank/DDBJ databases">
        <authorList>
            <person name="Hausmann B."/>
        </authorList>
    </citation>
    <scope>NUCLEOTIDE SEQUENCE [LARGE SCALE GENOMIC DNA]</scope>
    <source>
        <strain evidence="10">Peat soil MAG SbF1</strain>
    </source>
</reference>
<keyword evidence="5 7" id="KW-1133">Transmembrane helix</keyword>